<keyword evidence="4" id="KW-0456">Lyase</keyword>
<dbReference type="PANTHER" id="PTHR43540:SF3">
    <property type="entry name" value="ENTEROBACTIN SYNTHASE COMPONENT B"/>
    <property type="match status" value="1"/>
</dbReference>
<dbReference type="Proteomes" id="UP000190637">
    <property type="component" value="Unassembled WGS sequence"/>
</dbReference>
<dbReference type="EMBL" id="FUWS01000024">
    <property type="protein sequence ID" value="SKA39446.1"/>
    <property type="molecule type" value="Genomic_DNA"/>
</dbReference>
<name>A0A1T4TG62_9ACTN</name>
<dbReference type="GO" id="GO:0008908">
    <property type="term" value="F:isochorismatase activity"/>
    <property type="evidence" value="ECO:0007669"/>
    <property type="project" value="InterPro"/>
</dbReference>
<dbReference type="RefSeq" id="WP_078764188.1">
    <property type="nucleotide sequence ID" value="NZ_FUWS01000024.1"/>
</dbReference>
<dbReference type="InterPro" id="IPR016291">
    <property type="entry name" value="Isochorismatase"/>
</dbReference>
<feature type="domain" description="Isochorismatase-like" evidence="3">
    <location>
        <begin position="34"/>
        <end position="207"/>
    </location>
</feature>
<gene>
    <name evidence="4" type="ORF">SAMN02745673_04978</name>
</gene>
<dbReference type="GO" id="GO:0016829">
    <property type="term" value="F:lyase activity"/>
    <property type="evidence" value="ECO:0007669"/>
    <property type="project" value="UniProtKB-KW"/>
</dbReference>
<dbReference type="InterPro" id="IPR000868">
    <property type="entry name" value="Isochorismatase-like_dom"/>
</dbReference>
<dbReference type="OrthoDB" id="5794853at2"/>
<dbReference type="PANTHER" id="PTHR43540">
    <property type="entry name" value="PEROXYUREIDOACRYLATE/UREIDOACRYLATE AMIDOHYDROLASE-RELATED"/>
    <property type="match status" value="1"/>
</dbReference>
<dbReference type="STRING" id="1122192.SAMN02745673_04978"/>
<dbReference type="Pfam" id="PF00857">
    <property type="entry name" value="Isochorismatase"/>
    <property type="match status" value="1"/>
</dbReference>
<evidence type="ECO:0000313" key="4">
    <source>
        <dbReference type="EMBL" id="SKA39446.1"/>
    </source>
</evidence>
<protein>
    <submittedName>
        <fullName evidence="4">Bifunctional isochorismate lyase / aryl carrier protein</fullName>
    </submittedName>
</protein>
<accession>A0A1T4TG62</accession>
<dbReference type="SUPFAM" id="SSF52499">
    <property type="entry name" value="Isochorismatase-like hydrolases"/>
    <property type="match status" value="1"/>
</dbReference>
<sequence>MTSRSLPRIEPYDLPGPEELPPNRAAWSPDPERAALLVHDMQGYFLRPFAAGTSPLAPALDNIALLRAACHAAGVPVFYTAKPGDMDPDERGLERDFWGAGMRAIPEHTEITARVAPADGDVLLTKWRYSAFARTGLADLLREQGRDQLLITGVYAHIGCLVTATDAFMRDIQPFLVADAVADFSAADHRFALDYAAQCCAAVLPTQAVTTALSSTPAATVASHA</sequence>
<keyword evidence="5" id="KW-1185">Reference proteome</keyword>
<dbReference type="PRINTS" id="PR01398">
    <property type="entry name" value="ISCHRISMTASE"/>
</dbReference>
<dbReference type="Gene3D" id="3.40.50.850">
    <property type="entry name" value="Isochorismatase-like"/>
    <property type="match status" value="1"/>
</dbReference>
<dbReference type="AlphaFoldDB" id="A0A1T4TG62"/>
<proteinExistence type="predicted"/>
<evidence type="ECO:0000313" key="5">
    <source>
        <dbReference type="Proteomes" id="UP000190637"/>
    </source>
</evidence>
<dbReference type="InterPro" id="IPR050272">
    <property type="entry name" value="Isochorismatase-like_hydrls"/>
</dbReference>
<dbReference type="InterPro" id="IPR036380">
    <property type="entry name" value="Isochorismatase-like_sf"/>
</dbReference>
<keyword evidence="1" id="KW-0378">Hydrolase</keyword>
<feature type="region of interest" description="Disordered" evidence="2">
    <location>
        <begin position="1"/>
        <end position="27"/>
    </location>
</feature>
<organism evidence="4 5">
    <name type="scientific">Marinactinospora thermotolerans DSM 45154</name>
    <dbReference type="NCBI Taxonomy" id="1122192"/>
    <lineage>
        <taxon>Bacteria</taxon>
        <taxon>Bacillati</taxon>
        <taxon>Actinomycetota</taxon>
        <taxon>Actinomycetes</taxon>
        <taxon>Streptosporangiales</taxon>
        <taxon>Nocardiopsidaceae</taxon>
        <taxon>Marinactinospora</taxon>
    </lineage>
</organism>
<evidence type="ECO:0000256" key="2">
    <source>
        <dbReference type="SAM" id="MobiDB-lite"/>
    </source>
</evidence>
<dbReference type="PIRSF" id="PIRSF001111">
    <property type="entry name" value="Isochorismatase"/>
    <property type="match status" value="1"/>
</dbReference>
<evidence type="ECO:0000256" key="1">
    <source>
        <dbReference type="ARBA" id="ARBA00022801"/>
    </source>
</evidence>
<reference evidence="4 5" key="1">
    <citation type="submission" date="2017-02" db="EMBL/GenBank/DDBJ databases">
        <authorList>
            <person name="Peterson S.W."/>
        </authorList>
    </citation>
    <scope>NUCLEOTIDE SEQUENCE [LARGE SCALE GENOMIC DNA]</scope>
    <source>
        <strain evidence="4 5">DSM 45154</strain>
    </source>
</reference>
<evidence type="ECO:0000259" key="3">
    <source>
        <dbReference type="Pfam" id="PF00857"/>
    </source>
</evidence>